<dbReference type="Gene3D" id="3.30.565.10">
    <property type="entry name" value="Histidine kinase-like ATPase, C-terminal domain"/>
    <property type="match status" value="1"/>
</dbReference>
<dbReference type="SUPFAM" id="SSF55874">
    <property type="entry name" value="ATPase domain of HSP90 chaperone/DNA topoisomerase II/histidine kinase"/>
    <property type="match status" value="1"/>
</dbReference>
<feature type="domain" description="Histidine kinase/HSP90-like ATPase" evidence="1">
    <location>
        <begin position="47"/>
        <end position="143"/>
    </location>
</feature>
<sequence length="144" mass="16245">DEKNIVKVLGHVTDNISGLVERKGIEIEENYPEKISKVKGDYSLNTLFTQLLVTRIQLGECNKIRINASEREEDIFLSIEDDGKRLPEDIENIFSGELYTGETTGVGGVRYYMLREIARHNNAEINVKDSEMGGASFDVHLQKA</sequence>
<dbReference type="Proteomes" id="UP000070155">
    <property type="component" value="Unassembled WGS sequence"/>
</dbReference>
<name>A0A133UI21_9EURY</name>
<accession>A0A133UI21</accession>
<dbReference type="AlphaFoldDB" id="A0A133UI21"/>
<evidence type="ECO:0000259" key="1">
    <source>
        <dbReference type="Pfam" id="PF02518"/>
    </source>
</evidence>
<reference evidence="2 3" key="1">
    <citation type="journal article" date="2016" name="Sci. Rep.">
        <title>Metabolic traits of an uncultured archaeal lineage -MSBL1- from brine pools of the Red Sea.</title>
        <authorList>
            <person name="Mwirichia R."/>
            <person name="Alam I."/>
            <person name="Rashid M."/>
            <person name="Vinu M."/>
            <person name="Ba-Alawi W."/>
            <person name="Anthony Kamau A."/>
            <person name="Kamanda Ngugi D."/>
            <person name="Goker M."/>
            <person name="Klenk H.P."/>
            <person name="Bajic V."/>
            <person name="Stingl U."/>
        </authorList>
    </citation>
    <scope>NUCLEOTIDE SEQUENCE [LARGE SCALE GENOMIC DNA]</scope>
    <source>
        <strain evidence="2">SCGC-AAA259I07</strain>
    </source>
</reference>
<gene>
    <name evidence="2" type="ORF">AKJ36_03690</name>
</gene>
<keyword evidence="3" id="KW-1185">Reference proteome</keyword>
<protein>
    <recommendedName>
        <fullName evidence="1">Histidine kinase/HSP90-like ATPase domain-containing protein</fullName>
    </recommendedName>
</protein>
<feature type="non-terminal residue" evidence="2">
    <location>
        <position position="1"/>
    </location>
</feature>
<evidence type="ECO:0000313" key="3">
    <source>
        <dbReference type="Proteomes" id="UP000070155"/>
    </source>
</evidence>
<evidence type="ECO:0000313" key="2">
    <source>
        <dbReference type="EMBL" id="KXA93790.1"/>
    </source>
</evidence>
<dbReference type="EMBL" id="LHXQ01000088">
    <property type="protein sequence ID" value="KXA93790.1"/>
    <property type="molecule type" value="Genomic_DNA"/>
</dbReference>
<comment type="caution">
    <text evidence="2">The sequence shown here is derived from an EMBL/GenBank/DDBJ whole genome shotgun (WGS) entry which is preliminary data.</text>
</comment>
<dbReference type="InterPro" id="IPR003594">
    <property type="entry name" value="HATPase_dom"/>
</dbReference>
<proteinExistence type="predicted"/>
<organism evidence="2 3">
    <name type="scientific">candidate division MSBL1 archaeon SCGC-AAA259I07</name>
    <dbReference type="NCBI Taxonomy" id="1698266"/>
    <lineage>
        <taxon>Archaea</taxon>
        <taxon>Methanobacteriati</taxon>
        <taxon>Methanobacteriota</taxon>
        <taxon>candidate division MSBL1</taxon>
    </lineage>
</organism>
<dbReference type="InterPro" id="IPR036890">
    <property type="entry name" value="HATPase_C_sf"/>
</dbReference>
<dbReference type="Pfam" id="PF02518">
    <property type="entry name" value="HATPase_c"/>
    <property type="match status" value="1"/>
</dbReference>